<dbReference type="PRINTS" id="PR00420">
    <property type="entry name" value="RNGMNOXGNASE"/>
</dbReference>
<evidence type="ECO:0000256" key="3">
    <source>
        <dbReference type="SAM" id="Phobius"/>
    </source>
</evidence>
<sequence length="306" mass="32702">MSGTPSALVVGGGVIGLCTALLLARDGYRVTVLERDAATPTEPGAAWESWDRRGCVQFRQPHFFLPRFQQQLEAELPDVAAALLAAGAVRYNLLGELPEALTGGRRAEDDRYTALATRRPLLEAVLARAADAQPGVQVRRGFSVRGLLTGPSDLAGVPNVVGAITGDGQEVRADLVIDAGGRRSTLPALLAGLGGRATVEEREDCGFMYFARFFQGDGGCPALRGAVHMPYNSVSVVTLPQDNGTWSVTLVTSSRDRELRVLRDVDRWTAVARLFPAQAHWLDADPGPDRQELLVAAGVVTTQHPA</sequence>
<feature type="domain" description="FAD dependent oxidoreductase" evidence="4">
    <location>
        <begin position="8"/>
        <end position="37"/>
    </location>
</feature>
<dbReference type="InterPro" id="IPR006076">
    <property type="entry name" value="FAD-dep_OxRdtase"/>
</dbReference>
<keyword evidence="3" id="KW-1133">Transmembrane helix</keyword>
<keyword evidence="3" id="KW-0472">Membrane</keyword>
<dbReference type="Pfam" id="PF01266">
    <property type="entry name" value="DAO"/>
    <property type="match status" value="1"/>
</dbReference>
<evidence type="ECO:0000313" key="5">
    <source>
        <dbReference type="EMBL" id="MCH6172314.1"/>
    </source>
</evidence>
<dbReference type="PANTHER" id="PTHR13789">
    <property type="entry name" value="MONOOXYGENASE"/>
    <property type="match status" value="1"/>
</dbReference>
<keyword evidence="2" id="KW-0503">Monooxygenase</keyword>
<dbReference type="Proteomes" id="UP001299970">
    <property type="component" value="Unassembled WGS sequence"/>
</dbReference>
<organism evidence="5 6">
    <name type="scientific">Pseudonocardia alaniniphila</name>
    <dbReference type="NCBI Taxonomy" id="75291"/>
    <lineage>
        <taxon>Bacteria</taxon>
        <taxon>Bacillati</taxon>
        <taxon>Actinomycetota</taxon>
        <taxon>Actinomycetes</taxon>
        <taxon>Pseudonocardiales</taxon>
        <taxon>Pseudonocardiaceae</taxon>
        <taxon>Pseudonocardia</taxon>
    </lineage>
</organism>
<keyword evidence="1" id="KW-0560">Oxidoreductase</keyword>
<proteinExistence type="predicted"/>
<dbReference type="SUPFAM" id="SSF51905">
    <property type="entry name" value="FAD/NAD(P)-binding domain"/>
    <property type="match status" value="1"/>
</dbReference>
<evidence type="ECO:0000259" key="4">
    <source>
        <dbReference type="Pfam" id="PF01266"/>
    </source>
</evidence>
<reference evidence="5 6" key="1">
    <citation type="submission" date="2022-03" db="EMBL/GenBank/DDBJ databases">
        <title>Pseudonocardia alaer sp. nov., a novel actinomycete isolated from reed forest soil.</title>
        <authorList>
            <person name="Wang L."/>
        </authorList>
    </citation>
    <scope>NUCLEOTIDE SEQUENCE [LARGE SCALE GENOMIC DNA]</scope>
    <source>
        <strain evidence="5 6">Y-16303</strain>
    </source>
</reference>
<dbReference type="Gene3D" id="3.50.50.60">
    <property type="entry name" value="FAD/NAD(P)-binding domain"/>
    <property type="match status" value="1"/>
</dbReference>
<dbReference type="RefSeq" id="WP_241043119.1">
    <property type="nucleotide sequence ID" value="NZ_BAAAJF010000046.1"/>
</dbReference>
<evidence type="ECO:0000256" key="2">
    <source>
        <dbReference type="ARBA" id="ARBA00023033"/>
    </source>
</evidence>
<evidence type="ECO:0000256" key="1">
    <source>
        <dbReference type="ARBA" id="ARBA00023002"/>
    </source>
</evidence>
<keyword evidence="6" id="KW-1185">Reference proteome</keyword>
<dbReference type="PANTHER" id="PTHR13789:SF309">
    <property type="entry name" value="PUTATIVE (AFU_ORTHOLOGUE AFUA_6G14510)-RELATED"/>
    <property type="match status" value="1"/>
</dbReference>
<dbReference type="InterPro" id="IPR050493">
    <property type="entry name" value="FAD-dep_Monooxygenase_BioMet"/>
</dbReference>
<accession>A0ABS9TUS9</accession>
<protein>
    <submittedName>
        <fullName evidence="5">FAD-dependent oxidoreductase</fullName>
    </submittedName>
</protein>
<keyword evidence="3" id="KW-0812">Transmembrane</keyword>
<name>A0ABS9TUS9_9PSEU</name>
<evidence type="ECO:0000313" key="6">
    <source>
        <dbReference type="Proteomes" id="UP001299970"/>
    </source>
</evidence>
<feature type="transmembrane region" description="Helical" evidence="3">
    <location>
        <begin position="6"/>
        <end position="24"/>
    </location>
</feature>
<dbReference type="EMBL" id="JAKXMK010000065">
    <property type="protein sequence ID" value="MCH6172314.1"/>
    <property type="molecule type" value="Genomic_DNA"/>
</dbReference>
<comment type="caution">
    <text evidence="5">The sequence shown here is derived from an EMBL/GenBank/DDBJ whole genome shotgun (WGS) entry which is preliminary data.</text>
</comment>
<gene>
    <name evidence="5" type="ORF">MMF94_42125</name>
</gene>
<dbReference type="InterPro" id="IPR036188">
    <property type="entry name" value="FAD/NAD-bd_sf"/>
</dbReference>